<dbReference type="EMBL" id="KV428715">
    <property type="protein sequence ID" value="KZT31235.1"/>
    <property type="molecule type" value="Genomic_DNA"/>
</dbReference>
<sequence length="173" mass="20427">TDLRHALDDTLGETLQHKWRSKNHNIKPEIFWSRLRRGWAPGFEAKLQSGYRAEVYDETVPWQRMVFFYVFIPWLQKELDAFARRVNYSRKRADRKIARSRAPPEYIFRRPQKYGSGPELILRHLITAARAAYAPVGHSVFDLIEPEFRVVLDAIYTEVGCPVVNMNTCWEVF</sequence>
<organism evidence="1 2">
    <name type="scientific">Sistotremastrum suecicum HHB10207 ss-3</name>
    <dbReference type="NCBI Taxonomy" id="1314776"/>
    <lineage>
        <taxon>Eukaryota</taxon>
        <taxon>Fungi</taxon>
        <taxon>Dikarya</taxon>
        <taxon>Basidiomycota</taxon>
        <taxon>Agaricomycotina</taxon>
        <taxon>Agaricomycetes</taxon>
        <taxon>Sistotremastrales</taxon>
        <taxon>Sistotremastraceae</taxon>
        <taxon>Sistotremastrum</taxon>
    </lineage>
</organism>
<dbReference type="STRING" id="1314776.A0A165WJP0"/>
<accession>A0A165WJP0</accession>
<reference evidence="1 2" key="1">
    <citation type="journal article" date="2016" name="Mol. Biol. Evol.">
        <title>Comparative Genomics of Early-Diverging Mushroom-Forming Fungi Provides Insights into the Origins of Lignocellulose Decay Capabilities.</title>
        <authorList>
            <person name="Nagy L.G."/>
            <person name="Riley R."/>
            <person name="Tritt A."/>
            <person name="Adam C."/>
            <person name="Daum C."/>
            <person name="Floudas D."/>
            <person name="Sun H."/>
            <person name="Yadav J.S."/>
            <person name="Pangilinan J."/>
            <person name="Larsson K.H."/>
            <person name="Matsuura K."/>
            <person name="Barry K."/>
            <person name="Labutti K."/>
            <person name="Kuo R."/>
            <person name="Ohm R.A."/>
            <person name="Bhattacharya S.S."/>
            <person name="Shirouzu T."/>
            <person name="Yoshinaga Y."/>
            <person name="Martin F.M."/>
            <person name="Grigoriev I.V."/>
            <person name="Hibbett D.S."/>
        </authorList>
    </citation>
    <scope>NUCLEOTIDE SEQUENCE [LARGE SCALE GENOMIC DNA]</scope>
    <source>
        <strain evidence="1 2">HHB10207 ss-3</strain>
    </source>
</reference>
<evidence type="ECO:0000313" key="1">
    <source>
        <dbReference type="EMBL" id="KZT31235.1"/>
    </source>
</evidence>
<protein>
    <submittedName>
        <fullName evidence="1">Uncharacterized protein</fullName>
    </submittedName>
</protein>
<evidence type="ECO:0000313" key="2">
    <source>
        <dbReference type="Proteomes" id="UP000076798"/>
    </source>
</evidence>
<dbReference type="Proteomes" id="UP000076798">
    <property type="component" value="Unassembled WGS sequence"/>
</dbReference>
<dbReference type="OrthoDB" id="5946233at2759"/>
<proteinExistence type="predicted"/>
<dbReference type="AlphaFoldDB" id="A0A165WJP0"/>
<keyword evidence="2" id="KW-1185">Reference proteome</keyword>
<feature type="non-terminal residue" evidence="1">
    <location>
        <position position="1"/>
    </location>
</feature>
<feature type="non-terminal residue" evidence="1">
    <location>
        <position position="173"/>
    </location>
</feature>
<name>A0A165WJP0_9AGAM</name>
<gene>
    <name evidence="1" type="ORF">SISSUDRAFT_965263</name>
</gene>